<dbReference type="InterPro" id="IPR017441">
    <property type="entry name" value="Protein_kinase_ATP_BS"/>
</dbReference>
<keyword evidence="5 11" id="KW-0418">Kinase</keyword>
<organism evidence="11 12">
    <name type="scientific">Propioniciclava flava</name>
    <dbReference type="NCBI Taxonomy" id="2072026"/>
    <lineage>
        <taxon>Bacteria</taxon>
        <taxon>Bacillati</taxon>
        <taxon>Actinomycetota</taxon>
        <taxon>Actinomycetes</taxon>
        <taxon>Propionibacteriales</taxon>
        <taxon>Propionibacteriaceae</taxon>
        <taxon>Propioniciclava</taxon>
    </lineage>
</organism>
<evidence type="ECO:0000256" key="3">
    <source>
        <dbReference type="ARBA" id="ARBA00022679"/>
    </source>
</evidence>
<dbReference type="CDD" id="cd14014">
    <property type="entry name" value="STKc_PknB_like"/>
    <property type="match status" value="1"/>
</dbReference>
<proteinExistence type="predicted"/>
<dbReference type="SUPFAM" id="SSF56112">
    <property type="entry name" value="Protein kinase-like (PK-like)"/>
    <property type="match status" value="1"/>
</dbReference>
<reference evidence="11 12" key="1">
    <citation type="submission" date="2018-01" db="EMBL/GenBank/DDBJ databases">
        <title>Lactibacter flavus gen. nov., sp. nov., a novel bacterium of the family Propionibacteriaceae isolated from raw milk and dairy products.</title>
        <authorList>
            <person name="Wenning M."/>
            <person name="Breitenwieser F."/>
            <person name="Huptas C."/>
            <person name="von Neubeck M."/>
            <person name="Busse H.-J."/>
            <person name="Scherer S."/>
        </authorList>
    </citation>
    <scope>NUCLEOTIDE SEQUENCE [LARGE SCALE GENOMIC DNA]</scope>
    <source>
        <strain evidence="11 12">VG341</strain>
    </source>
</reference>
<evidence type="ECO:0000256" key="1">
    <source>
        <dbReference type="ARBA" id="ARBA00012513"/>
    </source>
</evidence>
<dbReference type="Gene3D" id="3.30.200.20">
    <property type="entry name" value="Phosphorylase Kinase, domain 1"/>
    <property type="match status" value="1"/>
</dbReference>
<evidence type="ECO:0000313" key="12">
    <source>
        <dbReference type="Proteomes" id="UP000290624"/>
    </source>
</evidence>
<feature type="compositionally biased region" description="Basic and acidic residues" evidence="8">
    <location>
        <begin position="330"/>
        <end position="343"/>
    </location>
</feature>
<feature type="domain" description="Protein kinase" evidence="10">
    <location>
        <begin position="14"/>
        <end position="276"/>
    </location>
</feature>
<feature type="compositionally biased region" description="Low complexity" evidence="8">
    <location>
        <begin position="347"/>
        <end position="357"/>
    </location>
</feature>
<feature type="region of interest" description="Disordered" evidence="8">
    <location>
        <begin position="311"/>
        <end position="362"/>
    </location>
</feature>
<dbReference type="PROSITE" id="PS50011">
    <property type="entry name" value="PROTEIN_KINASE_DOM"/>
    <property type="match status" value="1"/>
</dbReference>
<evidence type="ECO:0000256" key="5">
    <source>
        <dbReference type="ARBA" id="ARBA00022777"/>
    </source>
</evidence>
<dbReference type="GO" id="GO:0005524">
    <property type="term" value="F:ATP binding"/>
    <property type="evidence" value="ECO:0007669"/>
    <property type="project" value="UniProtKB-UniRule"/>
</dbReference>
<keyword evidence="9" id="KW-0812">Transmembrane</keyword>
<dbReference type="PANTHER" id="PTHR43289:SF6">
    <property type="entry name" value="SERINE_THREONINE-PROTEIN KINASE NEKL-3"/>
    <property type="match status" value="1"/>
</dbReference>
<feature type="transmembrane region" description="Helical" evidence="9">
    <location>
        <begin position="417"/>
        <end position="436"/>
    </location>
</feature>
<gene>
    <name evidence="11" type="ORF">C1706_06180</name>
</gene>
<dbReference type="SMART" id="SM00220">
    <property type="entry name" value="S_TKc"/>
    <property type="match status" value="1"/>
</dbReference>
<evidence type="ECO:0000256" key="7">
    <source>
        <dbReference type="PROSITE-ProRule" id="PRU10141"/>
    </source>
</evidence>
<evidence type="ECO:0000313" key="11">
    <source>
        <dbReference type="EMBL" id="RXW32728.1"/>
    </source>
</evidence>
<dbReference type="InterPro" id="IPR008271">
    <property type="entry name" value="Ser/Thr_kinase_AS"/>
</dbReference>
<keyword evidence="9" id="KW-1133">Transmembrane helix</keyword>
<dbReference type="AlphaFoldDB" id="A0A4V1Q7I7"/>
<keyword evidence="3" id="KW-0808">Transferase</keyword>
<dbReference type="PROSITE" id="PS00108">
    <property type="entry name" value="PROTEIN_KINASE_ST"/>
    <property type="match status" value="1"/>
</dbReference>
<dbReference type="EMBL" id="PPCV01000003">
    <property type="protein sequence ID" value="RXW32728.1"/>
    <property type="molecule type" value="Genomic_DNA"/>
</dbReference>
<dbReference type="PANTHER" id="PTHR43289">
    <property type="entry name" value="MITOGEN-ACTIVATED PROTEIN KINASE KINASE KINASE 20-RELATED"/>
    <property type="match status" value="1"/>
</dbReference>
<evidence type="ECO:0000256" key="6">
    <source>
        <dbReference type="ARBA" id="ARBA00022840"/>
    </source>
</evidence>
<keyword evidence="9" id="KW-0472">Membrane</keyword>
<keyword evidence="2 11" id="KW-0723">Serine/threonine-protein kinase</keyword>
<dbReference type="Pfam" id="PF00069">
    <property type="entry name" value="Pkinase"/>
    <property type="match status" value="1"/>
</dbReference>
<evidence type="ECO:0000256" key="8">
    <source>
        <dbReference type="SAM" id="MobiDB-lite"/>
    </source>
</evidence>
<dbReference type="Gene3D" id="1.10.510.10">
    <property type="entry name" value="Transferase(Phosphotransferase) domain 1"/>
    <property type="match status" value="1"/>
</dbReference>
<dbReference type="InterPro" id="IPR000719">
    <property type="entry name" value="Prot_kinase_dom"/>
</dbReference>
<sequence>MSRAPSTPPLLDGYEYLGVLGTGGFADVFLYRQLRPRRDVAIKVMLRGLGSDTQRQFEDEANTMAMLSSHPSIVSIHSAGVAPDGRPYLVMESCHPRHLGARLRHHVLPLGRALEVGIQIGGAVESAHRLGVLHRDIKPANILFTDFGRPALTDFGISAAEGGQGAAAFSVAWAPPEQIANQPMGVEGDVYSLAATVHAMLTGHSPFDVPGENNAMELANRVKTTPLPPTGRSDVPESLEAVLRTAMAKRPEQRYPSVLEFARALQRVQAEMHESITTIDVREERHDDELTHYAETGTRVTGFSMIDPDVAPDTNEGWFDVSGTQGTRQTDLRPEDTFDRSGTGERPVTAATETAEPVAPPPVLMHGRGSREAHAPLDFTGPSIPQVAGEDTFRAEPGAAAPATPTAEPEPRRWQPLLLGGIAAVVVIALAVGWYLTGGGGATVEPSATPHATQGREPLAAVAPPTGMAGERRGDRVEFTWTNPDPQPGDTYLYRLVQLDGEAAVKETDQTTASLPAQPQSTCIEIEIRRSTGQTSPPVKKCVP</sequence>
<keyword evidence="4 7" id="KW-0547">Nucleotide-binding</keyword>
<evidence type="ECO:0000256" key="9">
    <source>
        <dbReference type="SAM" id="Phobius"/>
    </source>
</evidence>
<keyword evidence="12" id="KW-1185">Reference proteome</keyword>
<keyword evidence="6 7" id="KW-0067">ATP-binding</keyword>
<dbReference type="EC" id="2.7.11.1" evidence="1"/>
<dbReference type="Proteomes" id="UP000290624">
    <property type="component" value="Unassembled WGS sequence"/>
</dbReference>
<dbReference type="OrthoDB" id="9762169at2"/>
<dbReference type="RefSeq" id="WP_129458341.1">
    <property type="nucleotide sequence ID" value="NZ_PPCV01000003.1"/>
</dbReference>
<name>A0A4V1Q7I7_9ACTN</name>
<feature type="binding site" evidence="7">
    <location>
        <position position="43"/>
    </location>
    <ligand>
        <name>ATP</name>
        <dbReference type="ChEBI" id="CHEBI:30616"/>
    </ligand>
</feature>
<comment type="caution">
    <text evidence="11">The sequence shown here is derived from an EMBL/GenBank/DDBJ whole genome shotgun (WGS) entry which is preliminary data.</text>
</comment>
<dbReference type="InterPro" id="IPR011009">
    <property type="entry name" value="Kinase-like_dom_sf"/>
</dbReference>
<accession>A0A4V1Q7I7</accession>
<evidence type="ECO:0000256" key="4">
    <source>
        <dbReference type="ARBA" id="ARBA00022741"/>
    </source>
</evidence>
<protein>
    <recommendedName>
        <fullName evidence="1">non-specific serine/threonine protein kinase</fullName>
        <ecNumber evidence="1">2.7.11.1</ecNumber>
    </recommendedName>
</protein>
<dbReference type="GO" id="GO:0004674">
    <property type="term" value="F:protein serine/threonine kinase activity"/>
    <property type="evidence" value="ECO:0007669"/>
    <property type="project" value="UniProtKB-KW"/>
</dbReference>
<dbReference type="PROSITE" id="PS00107">
    <property type="entry name" value="PROTEIN_KINASE_ATP"/>
    <property type="match status" value="1"/>
</dbReference>
<evidence type="ECO:0000256" key="2">
    <source>
        <dbReference type="ARBA" id="ARBA00022527"/>
    </source>
</evidence>
<evidence type="ECO:0000259" key="10">
    <source>
        <dbReference type="PROSITE" id="PS50011"/>
    </source>
</evidence>